<organism evidence="2 3">
    <name type="scientific">Chimaeribacter coloradensis</name>
    <dbReference type="NCBI Taxonomy" id="2060068"/>
    <lineage>
        <taxon>Bacteria</taxon>
        <taxon>Pseudomonadati</taxon>
        <taxon>Pseudomonadota</taxon>
        <taxon>Gammaproteobacteria</taxon>
        <taxon>Enterobacterales</taxon>
        <taxon>Yersiniaceae</taxon>
        <taxon>Chimaeribacter</taxon>
    </lineage>
</organism>
<protein>
    <submittedName>
        <fullName evidence="2">Uncharacterized protein</fullName>
    </submittedName>
</protein>
<keyword evidence="3" id="KW-1185">Reference proteome</keyword>
<dbReference type="EMBL" id="PJZH01000023">
    <property type="protein sequence ID" value="PLR31531.1"/>
    <property type="molecule type" value="Genomic_DNA"/>
</dbReference>
<reference evidence="2 3" key="1">
    <citation type="submission" date="2017-12" db="EMBL/GenBank/DDBJ databases">
        <title>Characterization of six clinical isolates of Enterochimera gen. nov., a novel genus of the Yersiniaciae family and the three species Enterochimera arupensis sp. nov., Enterochimera coloradensis sp. nov, and Enterochimera californica sp. nov.</title>
        <authorList>
            <person name="Rossi A."/>
            <person name="Fisher M."/>
        </authorList>
    </citation>
    <scope>NUCLEOTIDE SEQUENCE [LARGE SCALE GENOMIC DNA]</scope>
    <source>
        <strain evidence="3">2016-Iso4</strain>
    </source>
</reference>
<sequence length="183" mass="20423">MAIKTSLIALSLFSHMSWASLTPDALRHVAETGGADQAWVTLKQPDAWQLLLSGVARGEPAWLTTLPLFAAKANQTQRHELLDSLALSLTTNPAATLDILPDIGKTIDKSEINLYDWQYLCPGFISLDYTKESVVRYYDSATEALRKIGDKGKACMTLMYEGRDELKEEEFRGKVTWGTKTWP</sequence>
<dbReference type="Proteomes" id="UP000234503">
    <property type="component" value="Unassembled WGS sequence"/>
</dbReference>
<dbReference type="OrthoDB" id="6555706at2"/>
<keyword evidence="1" id="KW-0732">Signal</keyword>
<feature type="signal peptide" evidence="1">
    <location>
        <begin position="1"/>
        <end position="19"/>
    </location>
</feature>
<dbReference type="AlphaFoldDB" id="A0A2N5DWH2"/>
<name>A0A2N5DWH2_9GAMM</name>
<gene>
    <name evidence="2" type="ORF">CYR32_16865</name>
</gene>
<evidence type="ECO:0000313" key="2">
    <source>
        <dbReference type="EMBL" id="PLR31531.1"/>
    </source>
</evidence>
<proteinExistence type="predicted"/>
<accession>A0A2N5DWH2</accession>
<evidence type="ECO:0000256" key="1">
    <source>
        <dbReference type="SAM" id="SignalP"/>
    </source>
</evidence>
<comment type="caution">
    <text evidence="2">The sequence shown here is derived from an EMBL/GenBank/DDBJ whole genome shotgun (WGS) entry which is preliminary data.</text>
</comment>
<feature type="chain" id="PRO_5014639504" evidence="1">
    <location>
        <begin position="20"/>
        <end position="183"/>
    </location>
</feature>
<evidence type="ECO:0000313" key="3">
    <source>
        <dbReference type="Proteomes" id="UP000234503"/>
    </source>
</evidence>
<dbReference type="RefSeq" id="WP_101826313.1">
    <property type="nucleotide sequence ID" value="NZ_PJZH01000023.1"/>
</dbReference>